<accession>A0ABU7DSP8</accession>
<organism evidence="1 2">
    <name type="scientific">Characodon lateralis</name>
    <dbReference type="NCBI Taxonomy" id="208331"/>
    <lineage>
        <taxon>Eukaryota</taxon>
        <taxon>Metazoa</taxon>
        <taxon>Chordata</taxon>
        <taxon>Craniata</taxon>
        <taxon>Vertebrata</taxon>
        <taxon>Euteleostomi</taxon>
        <taxon>Actinopterygii</taxon>
        <taxon>Neopterygii</taxon>
        <taxon>Teleostei</taxon>
        <taxon>Neoteleostei</taxon>
        <taxon>Acanthomorphata</taxon>
        <taxon>Ovalentaria</taxon>
        <taxon>Atherinomorphae</taxon>
        <taxon>Cyprinodontiformes</taxon>
        <taxon>Goodeidae</taxon>
        <taxon>Characodon</taxon>
    </lineage>
</organism>
<keyword evidence="2" id="KW-1185">Reference proteome</keyword>
<reference evidence="1 2" key="1">
    <citation type="submission" date="2021-06" db="EMBL/GenBank/DDBJ databases">
        <authorList>
            <person name="Palmer J.M."/>
        </authorList>
    </citation>
    <scope>NUCLEOTIDE SEQUENCE [LARGE SCALE GENOMIC DNA]</scope>
    <source>
        <strain evidence="1 2">CL_MEX2019</strain>
        <tissue evidence="1">Muscle</tissue>
    </source>
</reference>
<evidence type="ECO:0000313" key="2">
    <source>
        <dbReference type="Proteomes" id="UP001352852"/>
    </source>
</evidence>
<proteinExistence type="predicted"/>
<dbReference type="EMBL" id="JAHUTJ010034476">
    <property type="protein sequence ID" value="MED6277972.1"/>
    <property type="molecule type" value="Genomic_DNA"/>
</dbReference>
<gene>
    <name evidence="1" type="ORF">CHARACLAT_018928</name>
</gene>
<name>A0ABU7DSP8_9TELE</name>
<sequence>MDPGASKTAINHTVQFLEAQHCPKTLKIESYRSYIEELLGKLLQLSFQSENRSTPLFFFFYFCRRVEFIGFILAGSAAADKHAALSVPVSPDTITVCKHAQCQNLFHQNILFPYLGHMQPLFMICSDSNSASVWVIFLKWQPVSMPRSPAE</sequence>
<dbReference type="Proteomes" id="UP001352852">
    <property type="component" value="Unassembled WGS sequence"/>
</dbReference>
<evidence type="ECO:0000313" key="1">
    <source>
        <dbReference type="EMBL" id="MED6277972.1"/>
    </source>
</evidence>
<comment type="caution">
    <text evidence="1">The sequence shown here is derived from an EMBL/GenBank/DDBJ whole genome shotgun (WGS) entry which is preliminary data.</text>
</comment>
<protein>
    <submittedName>
        <fullName evidence="1">Uncharacterized protein</fullName>
    </submittedName>
</protein>